<keyword evidence="3" id="KW-0233">DNA recombination</keyword>
<dbReference type="SUPFAM" id="SSF56349">
    <property type="entry name" value="DNA breaking-rejoining enzymes"/>
    <property type="match status" value="1"/>
</dbReference>
<gene>
    <name evidence="5" type="ORF">Aocu_05790</name>
</gene>
<evidence type="ECO:0000256" key="1">
    <source>
        <dbReference type="ARBA" id="ARBA00008857"/>
    </source>
</evidence>
<evidence type="ECO:0000313" key="6">
    <source>
        <dbReference type="Proteomes" id="UP000032434"/>
    </source>
</evidence>
<accession>A0A061AI62</accession>
<sequence>MWKTSCCFCKAVKYNILCIRLANLSKIERDNTMNINKSIMNYYELTKSSYENSTNQYHLRIVNHIINACDALKIKKLEKVDINVGYKIITYLKNNTSNGNNSIKKIINYLRKVMQHYRITTSIVDLPHLPSDTKPFERFYHDDLKLIIDYVKNLNSSKNSLVYKTLLFLLLDSGLRISEALSIKIKEIDFRNRMISVYSGKTRKHRYAPFSDFSYNFLIQLVQIQSDRIYLFHNFIKDRLINKNDIKLFYRRLKSKLKIERIHTHRFRKTFASILIENGLNIDDLQKLFDHSRIETTIKYVQHDEKRALKEYRLYNDWGV</sequence>
<proteinExistence type="inferred from homology"/>
<dbReference type="InParanoid" id="A0A061AI62"/>
<protein>
    <submittedName>
        <fullName evidence="5">Phage integrase of Acholeplasma phage L2</fullName>
    </submittedName>
</protein>
<evidence type="ECO:0000256" key="2">
    <source>
        <dbReference type="ARBA" id="ARBA00023125"/>
    </source>
</evidence>
<dbReference type="CDD" id="cd00397">
    <property type="entry name" value="DNA_BRE_C"/>
    <property type="match status" value="1"/>
</dbReference>
<name>A0A061AI62_9MOLU</name>
<evidence type="ECO:0000259" key="4">
    <source>
        <dbReference type="PROSITE" id="PS51898"/>
    </source>
</evidence>
<dbReference type="InterPro" id="IPR011010">
    <property type="entry name" value="DNA_brk_join_enz"/>
</dbReference>
<dbReference type="GO" id="GO:0006310">
    <property type="term" value="P:DNA recombination"/>
    <property type="evidence" value="ECO:0007669"/>
    <property type="project" value="UniProtKB-KW"/>
</dbReference>
<dbReference type="PANTHER" id="PTHR30349">
    <property type="entry name" value="PHAGE INTEGRASE-RELATED"/>
    <property type="match status" value="1"/>
</dbReference>
<dbReference type="Gene3D" id="1.10.443.10">
    <property type="entry name" value="Intergrase catalytic core"/>
    <property type="match status" value="1"/>
</dbReference>
<reference evidence="6" key="1">
    <citation type="submission" date="2014-05" db="EMBL/GenBank/DDBJ databases">
        <authorList>
            <person name="Kube M."/>
        </authorList>
    </citation>
    <scope>NUCLEOTIDE SEQUENCE [LARGE SCALE GENOMIC DNA]</scope>
</reference>
<evidence type="ECO:0000313" key="5">
    <source>
        <dbReference type="EMBL" id="CDR30652.1"/>
    </source>
</evidence>
<dbReference type="InterPro" id="IPR002104">
    <property type="entry name" value="Integrase_catalytic"/>
</dbReference>
<dbReference type="PROSITE" id="PS51898">
    <property type="entry name" value="TYR_RECOMBINASE"/>
    <property type="match status" value="1"/>
</dbReference>
<dbReference type="Proteomes" id="UP000032434">
    <property type="component" value="Chromosome 1"/>
</dbReference>
<keyword evidence="2" id="KW-0238">DNA-binding</keyword>
<comment type="similarity">
    <text evidence="1">Belongs to the 'phage' integrase family.</text>
</comment>
<dbReference type="InterPro" id="IPR050090">
    <property type="entry name" value="Tyrosine_recombinase_XerCD"/>
</dbReference>
<dbReference type="AlphaFoldDB" id="A0A061AI62"/>
<dbReference type="KEGG" id="aoc:Aocu_05790"/>
<evidence type="ECO:0000256" key="3">
    <source>
        <dbReference type="ARBA" id="ARBA00023172"/>
    </source>
</evidence>
<organism evidence="5 6">
    <name type="scientific">Acholeplasma oculi</name>
    <dbReference type="NCBI Taxonomy" id="35623"/>
    <lineage>
        <taxon>Bacteria</taxon>
        <taxon>Bacillati</taxon>
        <taxon>Mycoplasmatota</taxon>
        <taxon>Mollicutes</taxon>
        <taxon>Acholeplasmatales</taxon>
        <taxon>Acholeplasmataceae</taxon>
        <taxon>Acholeplasma</taxon>
    </lineage>
</organism>
<dbReference type="STRING" id="35623.Aocu_05790"/>
<dbReference type="GO" id="GO:0015074">
    <property type="term" value="P:DNA integration"/>
    <property type="evidence" value="ECO:0007669"/>
    <property type="project" value="InterPro"/>
</dbReference>
<dbReference type="PATRIC" id="fig|35623.3.peg.579"/>
<dbReference type="HOGENOM" id="CLU_027562_9_5_14"/>
<keyword evidence="6" id="KW-1185">Reference proteome</keyword>
<feature type="domain" description="Tyr recombinase" evidence="4">
    <location>
        <begin position="134"/>
        <end position="313"/>
    </location>
</feature>
<dbReference type="InterPro" id="IPR013762">
    <property type="entry name" value="Integrase-like_cat_sf"/>
</dbReference>
<dbReference type="Pfam" id="PF00589">
    <property type="entry name" value="Phage_integrase"/>
    <property type="match status" value="1"/>
</dbReference>
<dbReference type="PANTHER" id="PTHR30349:SF41">
    <property type="entry name" value="INTEGRASE_RECOMBINASE PROTEIN MJ0367-RELATED"/>
    <property type="match status" value="1"/>
</dbReference>
<dbReference type="EMBL" id="LK028559">
    <property type="protein sequence ID" value="CDR30652.1"/>
    <property type="molecule type" value="Genomic_DNA"/>
</dbReference>
<dbReference type="GO" id="GO:0003677">
    <property type="term" value="F:DNA binding"/>
    <property type="evidence" value="ECO:0007669"/>
    <property type="project" value="UniProtKB-KW"/>
</dbReference>